<dbReference type="Pfam" id="PF25876">
    <property type="entry name" value="HH_MFP_RND"/>
    <property type="match status" value="1"/>
</dbReference>
<sequence length="395" mass="44209">MPEDFVRRCWLAGSVLLTGLVAGCGEPPTQSEAPPPRVTVQHPVEREIIDYSEYNGWMAASETVEIRSRVRGHIDKVHFTDGQVVEKDQLLFELDPRPFQAEIDVAQGQVEVAQAQLEFSIAEEARQQELFEKKVNTKADLQKAVATRKTWDANVIAAQEEVRRRQLDLTYSRIAAPIKGKISRAQLVAGNLVNAGGSDPLLTTIVALDPIHVYFFVDERALLEYRQKNAQSTQRTHDKPLKDSQVPFEFGLETDEGFPNRGILDFAENKIDVQTGTIEVRGVVDNAEARFLPGSRVRVRIPVSDPYRAVLVPDEAVLSDQDQRYLLCLNEENVVVRRNVTLGRLLEDGLRVILPGASDEESVGPNDWVITLGLQRARVNYPVEPMDADGKPITR</sequence>
<dbReference type="EMBL" id="DSOK01000007">
    <property type="protein sequence ID" value="HEN13879.1"/>
    <property type="molecule type" value="Genomic_DNA"/>
</dbReference>
<name>A0A7C2JXH7_9PLAN</name>
<evidence type="ECO:0000259" key="2">
    <source>
        <dbReference type="Pfam" id="PF25876"/>
    </source>
</evidence>
<comment type="similarity">
    <text evidence="1">Belongs to the membrane fusion protein (MFP) (TC 8.A.1) family.</text>
</comment>
<evidence type="ECO:0000313" key="5">
    <source>
        <dbReference type="EMBL" id="HEN13879.1"/>
    </source>
</evidence>
<dbReference type="InterPro" id="IPR006143">
    <property type="entry name" value="RND_pump_MFP"/>
</dbReference>
<proteinExistence type="inferred from homology"/>
<dbReference type="SUPFAM" id="SSF111369">
    <property type="entry name" value="HlyD-like secretion proteins"/>
    <property type="match status" value="1"/>
</dbReference>
<dbReference type="Gene3D" id="2.40.420.20">
    <property type="match status" value="1"/>
</dbReference>
<dbReference type="Pfam" id="PF25917">
    <property type="entry name" value="BSH_RND"/>
    <property type="match status" value="1"/>
</dbReference>
<feature type="domain" description="Multidrug resistance protein MdtA-like alpha-helical hairpin" evidence="2">
    <location>
        <begin position="104"/>
        <end position="172"/>
    </location>
</feature>
<accession>A0A7C2JXH7</accession>
<evidence type="ECO:0000259" key="3">
    <source>
        <dbReference type="Pfam" id="PF25917"/>
    </source>
</evidence>
<dbReference type="PROSITE" id="PS51257">
    <property type="entry name" value="PROKAR_LIPOPROTEIN"/>
    <property type="match status" value="1"/>
</dbReference>
<dbReference type="InterPro" id="IPR058625">
    <property type="entry name" value="MdtA-like_BSH"/>
</dbReference>
<dbReference type="PANTHER" id="PTHR30158:SF10">
    <property type="entry name" value="CATION EFFLUX PUMP"/>
    <property type="match status" value="1"/>
</dbReference>
<dbReference type="Pfam" id="PF25944">
    <property type="entry name" value="Beta-barrel_RND"/>
    <property type="match status" value="1"/>
</dbReference>
<dbReference type="Gene3D" id="1.10.287.470">
    <property type="entry name" value="Helix hairpin bin"/>
    <property type="match status" value="1"/>
</dbReference>
<dbReference type="PANTHER" id="PTHR30158">
    <property type="entry name" value="ACRA/E-RELATED COMPONENT OF DRUG EFFLUX TRANSPORTER"/>
    <property type="match status" value="1"/>
</dbReference>
<evidence type="ECO:0000256" key="1">
    <source>
        <dbReference type="ARBA" id="ARBA00009477"/>
    </source>
</evidence>
<feature type="domain" description="Multidrug resistance protein MdtA-like barrel-sandwich hybrid" evidence="3">
    <location>
        <begin position="62"/>
        <end position="204"/>
    </location>
</feature>
<dbReference type="GO" id="GO:0005886">
    <property type="term" value="C:plasma membrane"/>
    <property type="evidence" value="ECO:0007669"/>
    <property type="project" value="TreeGrafter"/>
</dbReference>
<dbReference type="NCBIfam" id="TIGR01730">
    <property type="entry name" value="RND_mfp"/>
    <property type="match status" value="1"/>
</dbReference>
<organism evidence="5">
    <name type="scientific">Schlesneria paludicola</name>
    <dbReference type="NCBI Taxonomy" id="360056"/>
    <lineage>
        <taxon>Bacteria</taxon>
        <taxon>Pseudomonadati</taxon>
        <taxon>Planctomycetota</taxon>
        <taxon>Planctomycetia</taxon>
        <taxon>Planctomycetales</taxon>
        <taxon>Planctomycetaceae</taxon>
        <taxon>Schlesneria</taxon>
    </lineage>
</organism>
<reference evidence="5" key="1">
    <citation type="journal article" date="2020" name="mSystems">
        <title>Genome- and Community-Level Interaction Insights into Carbon Utilization and Element Cycling Functions of Hydrothermarchaeota in Hydrothermal Sediment.</title>
        <authorList>
            <person name="Zhou Z."/>
            <person name="Liu Y."/>
            <person name="Xu W."/>
            <person name="Pan J."/>
            <person name="Luo Z.H."/>
            <person name="Li M."/>
        </authorList>
    </citation>
    <scope>NUCLEOTIDE SEQUENCE [LARGE SCALE GENOMIC DNA]</scope>
    <source>
        <strain evidence="5">SpSt-339</strain>
    </source>
</reference>
<protein>
    <submittedName>
        <fullName evidence="5">Efflux RND transporter periplasmic adaptor subunit</fullName>
    </submittedName>
</protein>
<dbReference type="Gene3D" id="2.40.50.100">
    <property type="match status" value="1"/>
</dbReference>
<dbReference type="Gene3D" id="2.40.30.170">
    <property type="match status" value="1"/>
</dbReference>
<dbReference type="GO" id="GO:0046677">
    <property type="term" value="P:response to antibiotic"/>
    <property type="evidence" value="ECO:0007669"/>
    <property type="project" value="TreeGrafter"/>
</dbReference>
<gene>
    <name evidence="5" type="ORF">ENQ76_00215</name>
</gene>
<dbReference type="InterPro" id="IPR058626">
    <property type="entry name" value="MdtA-like_b-barrel"/>
</dbReference>
<dbReference type="GO" id="GO:0022857">
    <property type="term" value="F:transmembrane transporter activity"/>
    <property type="evidence" value="ECO:0007669"/>
    <property type="project" value="InterPro"/>
</dbReference>
<dbReference type="InterPro" id="IPR058624">
    <property type="entry name" value="MdtA-like_HH"/>
</dbReference>
<dbReference type="AlphaFoldDB" id="A0A7C2JXH7"/>
<evidence type="ECO:0000259" key="4">
    <source>
        <dbReference type="Pfam" id="PF25944"/>
    </source>
</evidence>
<feature type="domain" description="Multidrug resistance protein MdtA-like beta-barrel" evidence="4">
    <location>
        <begin position="210"/>
        <end position="303"/>
    </location>
</feature>
<comment type="caution">
    <text evidence="5">The sequence shown here is derived from an EMBL/GenBank/DDBJ whole genome shotgun (WGS) entry which is preliminary data.</text>
</comment>